<protein>
    <submittedName>
        <fullName evidence="2">Uncharacterized protein</fullName>
    </submittedName>
</protein>
<evidence type="ECO:0000313" key="2">
    <source>
        <dbReference type="EMBL" id="RVW14779.1"/>
    </source>
</evidence>
<dbReference type="InterPro" id="IPR051085">
    <property type="entry name" value="MB_O-acyltransferase"/>
</dbReference>
<dbReference type="AlphaFoldDB" id="A0A438BUZ2"/>
<keyword evidence="1" id="KW-0812">Transmembrane</keyword>
<accession>A0A438BUZ2</accession>
<organism evidence="2 3">
    <name type="scientific">Vitis vinifera</name>
    <name type="common">Grape</name>
    <dbReference type="NCBI Taxonomy" id="29760"/>
    <lineage>
        <taxon>Eukaryota</taxon>
        <taxon>Viridiplantae</taxon>
        <taxon>Streptophyta</taxon>
        <taxon>Embryophyta</taxon>
        <taxon>Tracheophyta</taxon>
        <taxon>Spermatophyta</taxon>
        <taxon>Magnoliopsida</taxon>
        <taxon>eudicotyledons</taxon>
        <taxon>Gunneridae</taxon>
        <taxon>Pentapetalae</taxon>
        <taxon>rosids</taxon>
        <taxon>Vitales</taxon>
        <taxon>Vitaceae</taxon>
        <taxon>Viteae</taxon>
        <taxon>Vitis</taxon>
    </lineage>
</organism>
<comment type="caution">
    <text evidence="2">The sequence shown here is derived from an EMBL/GenBank/DDBJ whole genome shotgun (WGS) entry which is preliminary data.</text>
</comment>
<sequence>MYLIASHCSGIYYLDARLLIFCLSGDCRSTFNAAIFVKQGKHVTCIYSFFMLPQERSVQNDKFSFSIYLCYLVYAPLYIAGPIISFNAFASQV</sequence>
<dbReference type="PANTHER" id="PTHR13285:SF18">
    <property type="entry name" value="PROTEIN-CYSTEINE N-PALMITOYLTRANSFERASE RASP"/>
    <property type="match status" value="1"/>
</dbReference>
<evidence type="ECO:0000256" key="1">
    <source>
        <dbReference type="SAM" id="Phobius"/>
    </source>
</evidence>
<dbReference type="PANTHER" id="PTHR13285">
    <property type="entry name" value="ACYLTRANSFERASE"/>
    <property type="match status" value="1"/>
</dbReference>
<proteinExistence type="predicted"/>
<keyword evidence="1" id="KW-1133">Transmembrane helix</keyword>
<reference evidence="2 3" key="1">
    <citation type="journal article" date="2018" name="PLoS Genet.">
        <title>Population sequencing reveals clonal diversity and ancestral inbreeding in the grapevine cultivar Chardonnay.</title>
        <authorList>
            <person name="Roach M.J."/>
            <person name="Johnson D.L."/>
            <person name="Bohlmann J."/>
            <person name="van Vuuren H.J."/>
            <person name="Jones S.J."/>
            <person name="Pretorius I.S."/>
            <person name="Schmidt S.A."/>
            <person name="Borneman A.R."/>
        </authorList>
    </citation>
    <scope>NUCLEOTIDE SEQUENCE [LARGE SCALE GENOMIC DNA]</scope>
    <source>
        <strain evidence="3">cv. Chardonnay</strain>
        <tissue evidence="2">Leaf</tissue>
    </source>
</reference>
<dbReference type="EMBL" id="QGNW01002611">
    <property type="protein sequence ID" value="RVW14779.1"/>
    <property type="molecule type" value="Genomic_DNA"/>
</dbReference>
<dbReference type="Proteomes" id="UP000288805">
    <property type="component" value="Unassembled WGS sequence"/>
</dbReference>
<gene>
    <name evidence="2" type="ORF">CK203_091020</name>
</gene>
<evidence type="ECO:0000313" key="3">
    <source>
        <dbReference type="Proteomes" id="UP000288805"/>
    </source>
</evidence>
<name>A0A438BUZ2_VITVI</name>
<keyword evidence="1" id="KW-0472">Membrane</keyword>
<feature type="transmembrane region" description="Helical" evidence="1">
    <location>
        <begin position="65"/>
        <end position="90"/>
    </location>
</feature>